<feature type="compositionally biased region" description="Basic and acidic residues" evidence="7">
    <location>
        <begin position="40"/>
        <end position="56"/>
    </location>
</feature>
<feature type="transmembrane region" description="Helical" evidence="6">
    <location>
        <begin position="216"/>
        <end position="234"/>
    </location>
</feature>
<evidence type="ECO:0000313" key="8">
    <source>
        <dbReference type="EMBL" id="TVU45857.1"/>
    </source>
</evidence>
<evidence type="ECO:0000256" key="2">
    <source>
        <dbReference type="ARBA" id="ARBA00007168"/>
    </source>
</evidence>
<comment type="function">
    <text evidence="6">Choline transporter.</text>
</comment>
<dbReference type="GO" id="GO:0022857">
    <property type="term" value="F:transmembrane transporter activity"/>
    <property type="evidence" value="ECO:0007669"/>
    <property type="project" value="UniProtKB-UniRule"/>
</dbReference>
<comment type="subcellular location">
    <subcellularLocation>
        <location evidence="6">Cell membrane</location>
        <topology evidence="6">Multi-pass membrane protein</topology>
    </subcellularLocation>
    <subcellularLocation>
        <location evidence="1">Membrane</location>
        <topology evidence="1">Multi-pass membrane protein</topology>
    </subcellularLocation>
</comment>
<dbReference type="InterPro" id="IPR007603">
    <property type="entry name" value="Choline_transptr-like"/>
</dbReference>
<organism evidence="8 9">
    <name type="scientific">Eragrostis curvula</name>
    <name type="common">weeping love grass</name>
    <dbReference type="NCBI Taxonomy" id="38414"/>
    <lineage>
        <taxon>Eukaryota</taxon>
        <taxon>Viridiplantae</taxon>
        <taxon>Streptophyta</taxon>
        <taxon>Embryophyta</taxon>
        <taxon>Tracheophyta</taxon>
        <taxon>Spermatophyta</taxon>
        <taxon>Magnoliopsida</taxon>
        <taxon>Liliopsida</taxon>
        <taxon>Poales</taxon>
        <taxon>Poaceae</taxon>
        <taxon>PACMAD clade</taxon>
        <taxon>Chloridoideae</taxon>
        <taxon>Eragrostideae</taxon>
        <taxon>Eragrostidinae</taxon>
        <taxon>Eragrostis</taxon>
    </lineage>
</organism>
<dbReference type="AlphaFoldDB" id="A0A5J9WD76"/>
<feature type="transmembrane region" description="Helical" evidence="6">
    <location>
        <begin position="280"/>
        <end position="302"/>
    </location>
</feature>
<evidence type="ECO:0000256" key="6">
    <source>
        <dbReference type="RuleBase" id="RU368066"/>
    </source>
</evidence>
<dbReference type="PANTHER" id="PTHR12385:SF84">
    <property type="entry name" value="CHOLINE TRANSPORTER-LIKE PROTEIN"/>
    <property type="match status" value="1"/>
</dbReference>
<feature type="transmembrane region" description="Helical" evidence="6">
    <location>
        <begin position="322"/>
        <end position="343"/>
    </location>
</feature>
<evidence type="ECO:0000256" key="1">
    <source>
        <dbReference type="ARBA" id="ARBA00004141"/>
    </source>
</evidence>
<feature type="transmembrane region" description="Helical" evidence="6">
    <location>
        <begin position="240"/>
        <end position="259"/>
    </location>
</feature>
<dbReference type="OrthoDB" id="44736at2759"/>
<sequence>ERTPHEPQYPTSYSYPTTPSPARYLRQTETDEAEQAKQASESHDRRESERQSRGADEAAPLDHQSGEANSRERAMARQGVGAAGEIMAAVYPGGGIAGAGAGSATATPAASPYQVGFEIEEQMYSPAFGNIAVQDSRGCCSGFTACVTKVLFILHLFAFIALAIFLGVKASSHQSPAYKPFSNFIPLVSSVIVSTIAACFWVILSVTSAPKAIKTSLWAAPVFALACAVVILLVGNGAALGIGVLVVVFAVAASLYSCWATGPRLRHASELLSTSVIRAYLPPSTSCLVVVVLIATYGYMAFWTVAISSIAAAEGHFMNYQLAYVAALLVSMAWTMQVLRYFVYVTVAKLAHTQLIYGLRMPGGAVEAFCGTTMGPAFGDICMGAMAVPVNSAVRGFARAMKTATAGNDEFLFSGRGCCLSVSEKMLGRANRWGFVHVGARGKAFCVASRDVWSLFVLRGIANLVDSDLTGSFCFLSSVATGALVSLVAGSWALAMDKEQKELALPVAIYAFLIGYYMCRMMIAWPQACVAAYHVAYAENPQNPQLGTLIPDHLQELQSLAAD</sequence>
<dbReference type="PANTHER" id="PTHR12385">
    <property type="entry name" value="CHOLINE TRANSPORTER-LIKE (SLC FAMILY 44)"/>
    <property type="match status" value="1"/>
</dbReference>
<dbReference type="EMBL" id="RWGY01000004">
    <property type="protein sequence ID" value="TVU45857.1"/>
    <property type="molecule type" value="Genomic_DNA"/>
</dbReference>
<dbReference type="Gramene" id="TVU45857">
    <property type="protein sequence ID" value="TVU45857"/>
    <property type="gene ID" value="EJB05_05362"/>
</dbReference>
<reference evidence="8 9" key="1">
    <citation type="journal article" date="2019" name="Sci. Rep.">
        <title>A high-quality genome of Eragrostis curvula grass provides insights into Poaceae evolution and supports new strategies to enhance forage quality.</title>
        <authorList>
            <person name="Carballo J."/>
            <person name="Santos B.A.C.M."/>
            <person name="Zappacosta D."/>
            <person name="Garbus I."/>
            <person name="Selva J.P."/>
            <person name="Gallo C.A."/>
            <person name="Diaz A."/>
            <person name="Albertini E."/>
            <person name="Caccamo M."/>
            <person name="Echenique V."/>
        </authorList>
    </citation>
    <scope>NUCLEOTIDE SEQUENCE [LARGE SCALE GENOMIC DNA]</scope>
    <source>
        <strain evidence="9">cv. Victoria</strain>
        <tissue evidence="8">Leaf</tissue>
    </source>
</reference>
<evidence type="ECO:0000256" key="4">
    <source>
        <dbReference type="ARBA" id="ARBA00022989"/>
    </source>
</evidence>
<dbReference type="GO" id="GO:0005886">
    <property type="term" value="C:plasma membrane"/>
    <property type="evidence" value="ECO:0007669"/>
    <property type="project" value="UniProtKB-SubCell"/>
</dbReference>
<evidence type="ECO:0000256" key="3">
    <source>
        <dbReference type="ARBA" id="ARBA00022692"/>
    </source>
</evidence>
<dbReference type="Proteomes" id="UP000324897">
    <property type="component" value="Chromosome 5"/>
</dbReference>
<keyword evidence="5 6" id="KW-0472">Membrane</keyword>
<feature type="transmembrane region" description="Helical" evidence="6">
    <location>
        <begin position="184"/>
        <end position="204"/>
    </location>
</feature>
<feature type="non-terminal residue" evidence="8">
    <location>
        <position position="1"/>
    </location>
</feature>
<comment type="similarity">
    <text evidence="2 6">Belongs to the CTL (choline transporter-like) family.</text>
</comment>
<gene>
    <name evidence="8" type="ORF">EJB05_05362</name>
</gene>
<keyword evidence="9" id="KW-1185">Reference proteome</keyword>
<accession>A0A5J9WD76</accession>
<evidence type="ECO:0000313" key="9">
    <source>
        <dbReference type="Proteomes" id="UP000324897"/>
    </source>
</evidence>
<evidence type="ECO:0000256" key="5">
    <source>
        <dbReference type="ARBA" id="ARBA00023136"/>
    </source>
</evidence>
<comment type="caution">
    <text evidence="8">The sequence shown here is derived from an EMBL/GenBank/DDBJ whole genome shotgun (WGS) entry which is preliminary data.</text>
</comment>
<feature type="region of interest" description="Disordered" evidence="7">
    <location>
        <begin position="1"/>
        <end position="77"/>
    </location>
</feature>
<proteinExistence type="inferred from homology"/>
<protein>
    <recommendedName>
        <fullName evidence="6">Choline transporter-like protein</fullName>
    </recommendedName>
</protein>
<dbReference type="Pfam" id="PF04515">
    <property type="entry name" value="Choline_transpo"/>
    <property type="match status" value="1"/>
</dbReference>
<keyword evidence="3 6" id="KW-0812">Transmembrane</keyword>
<feature type="transmembrane region" description="Helical" evidence="6">
    <location>
        <begin position="469"/>
        <end position="491"/>
    </location>
</feature>
<keyword evidence="4 6" id="KW-1133">Transmembrane helix</keyword>
<feature type="transmembrane region" description="Helical" evidence="6">
    <location>
        <begin position="503"/>
        <end position="519"/>
    </location>
</feature>
<feature type="transmembrane region" description="Helical" evidence="6">
    <location>
        <begin position="150"/>
        <end position="172"/>
    </location>
</feature>
<name>A0A5J9WD76_9POAL</name>
<feature type="compositionally biased region" description="Low complexity" evidence="7">
    <location>
        <begin position="9"/>
        <end position="21"/>
    </location>
</feature>
<evidence type="ECO:0000256" key="7">
    <source>
        <dbReference type="SAM" id="MobiDB-lite"/>
    </source>
</evidence>